<reference evidence="1" key="1">
    <citation type="submission" date="2021-01" db="EMBL/GenBank/DDBJ databases">
        <title>Whole genome shotgun sequence of Virgisporangium aliadipatigenens NBRC 105644.</title>
        <authorList>
            <person name="Komaki H."/>
            <person name="Tamura T."/>
        </authorList>
    </citation>
    <scope>NUCLEOTIDE SEQUENCE</scope>
    <source>
        <strain evidence="1">NBRC 105644</strain>
    </source>
</reference>
<accession>A0A8J3YXZ9</accession>
<evidence type="ECO:0000313" key="2">
    <source>
        <dbReference type="Proteomes" id="UP000619260"/>
    </source>
</evidence>
<evidence type="ECO:0000313" key="1">
    <source>
        <dbReference type="EMBL" id="GIJ51840.1"/>
    </source>
</evidence>
<keyword evidence="2" id="KW-1185">Reference proteome</keyword>
<dbReference type="Proteomes" id="UP000619260">
    <property type="component" value="Unassembled WGS sequence"/>
</dbReference>
<name>A0A8J3YXZ9_9ACTN</name>
<dbReference type="InterPro" id="IPR045647">
    <property type="entry name" value="DUF6401"/>
</dbReference>
<organism evidence="1 2">
    <name type="scientific">Virgisporangium aliadipatigenens</name>
    <dbReference type="NCBI Taxonomy" id="741659"/>
    <lineage>
        <taxon>Bacteria</taxon>
        <taxon>Bacillati</taxon>
        <taxon>Actinomycetota</taxon>
        <taxon>Actinomycetes</taxon>
        <taxon>Micromonosporales</taxon>
        <taxon>Micromonosporaceae</taxon>
        <taxon>Virgisporangium</taxon>
    </lineage>
</organism>
<dbReference type="EMBL" id="BOPF01000055">
    <property type="protein sequence ID" value="GIJ51840.1"/>
    <property type="molecule type" value="Genomic_DNA"/>
</dbReference>
<proteinExistence type="predicted"/>
<comment type="caution">
    <text evidence="1">The sequence shown here is derived from an EMBL/GenBank/DDBJ whole genome shotgun (WGS) entry which is preliminary data.</text>
</comment>
<dbReference type="Pfam" id="PF19939">
    <property type="entry name" value="DUF6401"/>
    <property type="match status" value="1"/>
</dbReference>
<dbReference type="AlphaFoldDB" id="A0A8J3YXZ9"/>
<protein>
    <submittedName>
        <fullName evidence="1">Uncharacterized protein</fullName>
    </submittedName>
</protein>
<gene>
    <name evidence="1" type="ORF">Val02_87260</name>
</gene>
<sequence>MDIADEHVPPRIVVNAAELALIQWDRRVGTSGFRAARADAGLLSKVDQHSAAVRDALAGADDTVTATDLAAYADGVCDTAGQRGFHLPAKLTVEDWADPSWPLVRLLAVCQLARTHRLVP</sequence>
<dbReference type="RefSeq" id="WP_203905231.1">
    <property type="nucleotide sequence ID" value="NZ_BOPF01000055.1"/>
</dbReference>